<evidence type="ECO:0000256" key="1">
    <source>
        <dbReference type="SAM" id="Phobius"/>
    </source>
</evidence>
<protein>
    <submittedName>
        <fullName evidence="2">Uncharacterized protein</fullName>
    </submittedName>
</protein>
<reference evidence="2 3" key="1">
    <citation type="submission" date="2016-05" db="EMBL/GenBank/DDBJ databases">
        <title>Microbial solvent formation.</title>
        <authorList>
            <person name="Poehlein A."/>
            <person name="Montoya Solano J.D."/>
            <person name="Flitsch S."/>
            <person name="Krabben P."/>
            <person name="Duerre P."/>
            <person name="Daniel R."/>
        </authorList>
    </citation>
    <scope>NUCLEOTIDE SEQUENCE [LARGE SCALE GENOMIC DNA]</scope>
    <source>
        <strain evidence="2 3">DSM 53</strain>
    </source>
</reference>
<proteinExistence type="predicted"/>
<accession>A0A1S8S1G5</accession>
<dbReference type="EMBL" id="LZZI01000079">
    <property type="protein sequence ID" value="OOM59298.1"/>
    <property type="molecule type" value="Genomic_DNA"/>
</dbReference>
<keyword evidence="1" id="KW-1133">Transmembrane helix</keyword>
<dbReference type="AlphaFoldDB" id="A0A1S8S1G5"/>
<dbReference type="Proteomes" id="UP000190973">
    <property type="component" value="Unassembled WGS sequence"/>
</dbReference>
<feature type="transmembrane region" description="Helical" evidence="1">
    <location>
        <begin position="12"/>
        <end position="34"/>
    </location>
</feature>
<gene>
    <name evidence="2" type="ORF">CLBCK_35970</name>
</gene>
<name>A0A1S8S1G5_CLOBE</name>
<evidence type="ECO:0000313" key="3">
    <source>
        <dbReference type="Proteomes" id="UP000190973"/>
    </source>
</evidence>
<evidence type="ECO:0000313" key="2">
    <source>
        <dbReference type="EMBL" id="OOM59298.1"/>
    </source>
</evidence>
<keyword evidence="1" id="KW-0812">Transmembrane</keyword>
<organism evidence="2 3">
    <name type="scientific">Clostridium beijerinckii</name>
    <name type="common">Clostridium MP</name>
    <dbReference type="NCBI Taxonomy" id="1520"/>
    <lineage>
        <taxon>Bacteria</taxon>
        <taxon>Bacillati</taxon>
        <taxon>Bacillota</taxon>
        <taxon>Clostridia</taxon>
        <taxon>Eubacteriales</taxon>
        <taxon>Clostridiaceae</taxon>
        <taxon>Clostridium</taxon>
    </lineage>
</organism>
<dbReference type="RefSeq" id="WP_023975302.1">
    <property type="nucleotide sequence ID" value="NZ_JABTAE010000001.1"/>
</dbReference>
<sequence>MVDIINNLYNLALGLLAGCVILLAATIIYVLGVIKYCKKHMILSEELEKIKINNMSNKENI</sequence>
<keyword evidence="1" id="KW-0472">Membrane</keyword>
<comment type="caution">
    <text evidence="2">The sequence shown here is derived from an EMBL/GenBank/DDBJ whole genome shotgun (WGS) entry which is preliminary data.</text>
</comment>